<dbReference type="InterPro" id="IPR016181">
    <property type="entry name" value="Acyl_CoA_acyltransferase"/>
</dbReference>
<dbReference type="InterPro" id="IPR000182">
    <property type="entry name" value="GNAT_dom"/>
</dbReference>
<dbReference type="PROSITE" id="PS51186">
    <property type="entry name" value="GNAT"/>
    <property type="match status" value="1"/>
</dbReference>
<dbReference type="Pfam" id="PF00583">
    <property type="entry name" value="Acetyltransf_1"/>
    <property type="match status" value="1"/>
</dbReference>
<name>A0A7X6I7K8_9BURK</name>
<keyword evidence="2" id="KW-0808">Transferase</keyword>
<organism evidence="2 3">
    <name type="scientific">Ramlibacter lithotrophicus</name>
    <dbReference type="NCBI Taxonomy" id="2606681"/>
    <lineage>
        <taxon>Bacteria</taxon>
        <taxon>Pseudomonadati</taxon>
        <taxon>Pseudomonadota</taxon>
        <taxon>Betaproteobacteria</taxon>
        <taxon>Burkholderiales</taxon>
        <taxon>Comamonadaceae</taxon>
        <taxon>Ramlibacter</taxon>
    </lineage>
</organism>
<dbReference type="PANTHER" id="PTHR47237:SF2">
    <property type="entry name" value="BLL4206 PROTEIN"/>
    <property type="match status" value="1"/>
</dbReference>
<evidence type="ECO:0000259" key="1">
    <source>
        <dbReference type="PROSITE" id="PS51186"/>
    </source>
</evidence>
<dbReference type="Gene3D" id="3.40.630.90">
    <property type="match status" value="1"/>
</dbReference>
<gene>
    <name evidence="2" type="ORF">RAMLITH_16085</name>
</gene>
<dbReference type="InterPro" id="IPR052729">
    <property type="entry name" value="Acyl/Acetyltrans_Enzymes"/>
</dbReference>
<dbReference type="InterPro" id="IPR041496">
    <property type="entry name" value="YitH/HolE_GNAT"/>
</dbReference>
<dbReference type="CDD" id="cd04301">
    <property type="entry name" value="NAT_SF"/>
    <property type="match status" value="1"/>
</dbReference>
<sequence length="300" mass="32525">MAGTEPQAPAAVTEVERLAQLTPQALAMLGELVEQSHWNQTFDDWRVFFDSGAIYVVRDDAGRFLASGAVLPMGESRPGCLASVTGRGVAWISMILVTPASRGRGLGRLVFRECLRHIQAQGRIAMLDATPAGEALYAKFGFEVLWRLTRWRREARPATAPELPPSHPDLDSLAELDQEALGFSRPALLRALLERPDSRCVRQPQGFAIVRSGRVAHHIGPLVAVDEAAAIAVLRDAAARYGGPLLIDVPDERPRLREALLHAGFTPQRGFARMALALGGQCVPQGQAHFIHAVAGPEFA</sequence>
<dbReference type="RefSeq" id="WP_168108476.1">
    <property type="nucleotide sequence ID" value="NZ_VTOX01000006.1"/>
</dbReference>
<dbReference type="Gene3D" id="3.40.630.30">
    <property type="match status" value="1"/>
</dbReference>
<dbReference type="Proteomes" id="UP000521868">
    <property type="component" value="Unassembled WGS sequence"/>
</dbReference>
<proteinExistence type="predicted"/>
<dbReference type="Pfam" id="PF18014">
    <property type="entry name" value="Acetyltransf_18"/>
    <property type="match status" value="1"/>
</dbReference>
<evidence type="ECO:0000313" key="2">
    <source>
        <dbReference type="EMBL" id="NKE67344.1"/>
    </source>
</evidence>
<accession>A0A7X6I7K8</accession>
<keyword evidence="3" id="KW-1185">Reference proteome</keyword>
<comment type="caution">
    <text evidence="2">The sequence shown here is derived from an EMBL/GenBank/DDBJ whole genome shotgun (WGS) entry which is preliminary data.</text>
</comment>
<reference evidence="2 3" key="1">
    <citation type="journal article" date="2020" name="Nature">
        <title>Bacterial chemolithoautotrophy via manganese oxidation.</title>
        <authorList>
            <person name="Yu H."/>
            <person name="Leadbetter J.R."/>
        </authorList>
    </citation>
    <scope>NUCLEOTIDE SEQUENCE [LARGE SCALE GENOMIC DNA]</scope>
    <source>
        <strain evidence="2 3">RBP-1</strain>
    </source>
</reference>
<dbReference type="SUPFAM" id="SSF55729">
    <property type="entry name" value="Acyl-CoA N-acyltransferases (Nat)"/>
    <property type="match status" value="1"/>
</dbReference>
<dbReference type="GO" id="GO:0016747">
    <property type="term" value="F:acyltransferase activity, transferring groups other than amino-acyl groups"/>
    <property type="evidence" value="ECO:0007669"/>
    <property type="project" value="InterPro"/>
</dbReference>
<feature type="domain" description="N-acetyltransferase" evidence="1">
    <location>
        <begin position="16"/>
        <end position="159"/>
    </location>
</feature>
<dbReference type="AlphaFoldDB" id="A0A7X6I7K8"/>
<dbReference type="EMBL" id="VTOX01000006">
    <property type="protein sequence ID" value="NKE67344.1"/>
    <property type="molecule type" value="Genomic_DNA"/>
</dbReference>
<dbReference type="PANTHER" id="PTHR47237">
    <property type="entry name" value="SLL0310 PROTEIN"/>
    <property type="match status" value="1"/>
</dbReference>
<evidence type="ECO:0000313" key="3">
    <source>
        <dbReference type="Proteomes" id="UP000521868"/>
    </source>
</evidence>
<protein>
    <submittedName>
        <fullName evidence="2">GNAT family N-acetyltransferase</fullName>
    </submittedName>
</protein>